<evidence type="ECO:0000259" key="8">
    <source>
        <dbReference type="PROSITE" id="PS50928"/>
    </source>
</evidence>
<comment type="similarity">
    <text evidence="7">Belongs to the binding-protein-dependent transport system permease family.</text>
</comment>
<dbReference type="PROSITE" id="PS50928">
    <property type="entry name" value="ABC_TM1"/>
    <property type="match status" value="1"/>
</dbReference>
<keyword evidence="4 7" id="KW-0812">Transmembrane</keyword>
<keyword evidence="5 7" id="KW-1133">Transmembrane helix</keyword>
<name>A0ABW9MED2_9FIRM</name>
<dbReference type="Pfam" id="PF19300">
    <property type="entry name" value="BPD_transp_1_N"/>
    <property type="match status" value="1"/>
</dbReference>
<accession>A0ABW9MED2</accession>
<dbReference type="RefSeq" id="WP_410035130.1">
    <property type="nucleotide sequence ID" value="NZ_JBGMEF010000007.1"/>
</dbReference>
<sequence length="324" mass="35656">MGKKILRELVTFILFILAVSFISFLLLDLSPIDPIASFARAKGSGLDQSQKAALIAKWGLDKPLFERYLSWLANLVRGDLGISNIYNREVIAIIKEGFANSFVLMALAWILQGVLGIFLGLVAGANIGSLRDKFIKAYAIIFASTPSFWLGLVLIMVFSLKLKLFPASMGSPAGVLTEDISFADRLYHMVLPCLCLSLVGSSNIILHTRAKTEDILNEDFISYAKARGMTKREIISKYALKNLILPGLSLLFTYFSELFSGTILVENVFSYPGLGSLTVEAGLRSDAPLLLGLVLFSSIFVYLGNRLWDLILPRLDVRLGGAYE</sequence>
<feature type="transmembrane region" description="Helical" evidence="7">
    <location>
        <begin position="243"/>
        <end position="265"/>
    </location>
</feature>
<feature type="domain" description="ABC transmembrane type-1" evidence="8">
    <location>
        <begin position="98"/>
        <end position="312"/>
    </location>
</feature>
<keyword evidence="2 7" id="KW-0813">Transport</keyword>
<comment type="caution">
    <text evidence="9">The sequence shown here is derived from an EMBL/GenBank/DDBJ whole genome shotgun (WGS) entry which is preliminary data.</text>
</comment>
<dbReference type="InterPro" id="IPR045621">
    <property type="entry name" value="BPD_transp_1_N"/>
</dbReference>
<dbReference type="EMBL" id="JBGMEF010000007">
    <property type="protein sequence ID" value="MFO3666450.1"/>
    <property type="molecule type" value="Genomic_DNA"/>
</dbReference>
<evidence type="ECO:0000256" key="2">
    <source>
        <dbReference type="ARBA" id="ARBA00022448"/>
    </source>
</evidence>
<feature type="transmembrane region" description="Helical" evidence="7">
    <location>
        <begin position="9"/>
        <end position="27"/>
    </location>
</feature>
<evidence type="ECO:0000313" key="9">
    <source>
        <dbReference type="EMBL" id="MFO3666450.1"/>
    </source>
</evidence>
<feature type="transmembrane region" description="Helical" evidence="7">
    <location>
        <begin position="285"/>
        <end position="304"/>
    </location>
</feature>
<evidence type="ECO:0000313" key="10">
    <source>
        <dbReference type="Proteomes" id="UP001637994"/>
    </source>
</evidence>
<dbReference type="Gene3D" id="1.10.3720.10">
    <property type="entry name" value="MetI-like"/>
    <property type="match status" value="1"/>
</dbReference>
<feature type="transmembrane region" description="Helical" evidence="7">
    <location>
        <begin position="137"/>
        <end position="160"/>
    </location>
</feature>
<evidence type="ECO:0000256" key="6">
    <source>
        <dbReference type="ARBA" id="ARBA00023136"/>
    </source>
</evidence>
<dbReference type="Pfam" id="PF00528">
    <property type="entry name" value="BPD_transp_1"/>
    <property type="match status" value="1"/>
</dbReference>
<evidence type="ECO:0000256" key="5">
    <source>
        <dbReference type="ARBA" id="ARBA00022989"/>
    </source>
</evidence>
<dbReference type="CDD" id="cd06261">
    <property type="entry name" value="TM_PBP2"/>
    <property type="match status" value="1"/>
</dbReference>
<feature type="transmembrane region" description="Helical" evidence="7">
    <location>
        <begin position="102"/>
        <end position="125"/>
    </location>
</feature>
<evidence type="ECO:0000256" key="7">
    <source>
        <dbReference type="RuleBase" id="RU363032"/>
    </source>
</evidence>
<dbReference type="PANTHER" id="PTHR43163:SF9">
    <property type="entry name" value="ABC TRANSPORTER PERMEASE PROTEIN"/>
    <property type="match status" value="1"/>
</dbReference>
<protein>
    <submittedName>
        <fullName evidence="9">ABC transporter permease</fullName>
    </submittedName>
</protein>
<organism evidence="9 10">
    <name type="scientific">Anaerococcus kampingae</name>
    <dbReference type="NCBI Taxonomy" id="3115614"/>
    <lineage>
        <taxon>Bacteria</taxon>
        <taxon>Bacillati</taxon>
        <taxon>Bacillota</taxon>
        <taxon>Tissierellia</taxon>
        <taxon>Tissierellales</taxon>
        <taxon>Peptoniphilaceae</taxon>
        <taxon>Anaerococcus</taxon>
    </lineage>
</organism>
<dbReference type="SUPFAM" id="SSF161098">
    <property type="entry name" value="MetI-like"/>
    <property type="match status" value="1"/>
</dbReference>
<evidence type="ECO:0000256" key="3">
    <source>
        <dbReference type="ARBA" id="ARBA00022475"/>
    </source>
</evidence>
<keyword evidence="6 7" id="KW-0472">Membrane</keyword>
<proteinExistence type="inferred from homology"/>
<feature type="transmembrane region" description="Helical" evidence="7">
    <location>
        <begin position="186"/>
        <end position="206"/>
    </location>
</feature>
<dbReference type="PANTHER" id="PTHR43163">
    <property type="entry name" value="DIPEPTIDE TRANSPORT SYSTEM PERMEASE PROTEIN DPPB-RELATED"/>
    <property type="match status" value="1"/>
</dbReference>
<dbReference type="InterPro" id="IPR035906">
    <property type="entry name" value="MetI-like_sf"/>
</dbReference>
<keyword evidence="10" id="KW-1185">Reference proteome</keyword>
<dbReference type="InterPro" id="IPR000515">
    <property type="entry name" value="MetI-like"/>
</dbReference>
<comment type="subcellular location">
    <subcellularLocation>
        <location evidence="1 7">Cell membrane</location>
        <topology evidence="1 7">Multi-pass membrane protein</topology>
    </subcellularLocation>
</comment>
<dbReference type="Proteomes" id="UP001637994">
    <property type="component" value="Unassembled WGS sequence"/>
</dbReference>
<evidence type="ECO:0000256" key="4">
    <source>
        <dbReference type="ARBA" id="ARBA00022692"/>
    </source>
</evidence>
<reference evidence="9 10" key="1">
    <citation type="journal article" date="2025" name="Anaerobe">
        <title>Description of Anaerococcus kampingiae sp. nov., Anaerococcus groningensis sp. nov., Anaerococcus martiniensis sp. nov., and Anaerococcus cruorum sp. nov., isolated from human clinical specimens.</title>
        <authorList>
            <person name="Boiten K.E."/>
            <person name="Meijer J."/>
            <person name="van Wezel E.M."/>
            <person name="Veloo A.C.M."/>
        </authorList>
    </citation>
    <scope>NUCLEOTIDE SEQUENCE [LARGE SCALE GENOMIC DNA]</scope>
    <source>
        <strain evidence="9 10">ENR0874</strain>
    </source>
</reference>
<evidence type="ECO:0000256" key="1">
    <source>
        <dbReference type="ARBA" id="ARBA00004651"/>
    </source>
</evidence>
<gene>
    <name evidence="9" type="ORF">ACCQ42_01495</name>
</gene>
<keyword evidence="3" id="KW-1003">Cell membrane</keyword>